<evidence type="ECO:0000313" key="3">
    <source>
        <dbReference type="Proteomes" id="UP000274131"/>
    </source>
</evidence>
<proteinExistence type="predicted"/>
<evidence type="ECO:0000256" key="1">
    <source>
        <dbReference type="SAM" id="SignalP"/>
    </source>
</evidence>
<name>A0A0N4VAD6_ENTVE</name>
<reference evidence="2 3" key="2">
    <citation type="submission" date="2018-10" db="EMBL/GenBank/DDBJ databases">
        <authorList>
            <consortium name="Pathogen Informatics"/>
        </authorList>
    </citation>
    <scope>NUCLEOTIDE SEQUENCE [LARGE SCALE GENOMIC DNA]</scope>
</reference>
<gene>
    <name evidence="2" type="ORF">EVEC_LOCUS6945</name>
</gene>
<dbReference type="Proteomes" id="UP000274131">
    <property type="component" value="Unassembled WGS sequence"/>
</dbReference>
<evidence type="ECO:0000313" key="2">
    <source>
        <dbReference type="EMBL" id="VDD92194.1"/>
    </source>
</evidence>
<protein>
    <submittedName>
        <fullName evidence="2 4">Uncharacterized protein</fullName>
    </submittedName>
</protein>
<organism evidence="4">
    <name type="scientific">Enterobius vermicularis</name>
    <name type="common">Human pinworm</name>
    <dbReference type="NCBI Taxonomy" id="51028"/>
    <lineage>
        <taxon>Eukaryota</taxon>
        <taxon>Metazoa</taxon>
        <taxon>Ecdysozoa</taxon>
        <taxon>Nematoda</taxon>
        <taxon>Chromadorea</taxon>
        <taxon>Rhabditida</taxon>
        <taxon>Spirurina</taxon>
        <taxon>Oxyuridomorpha</taxon>
        <taxon>Oxyuroidea</taxon>
        <taxon>Oxyuridae</taxon>
        <taxon>Enterobius</taxon>
    </lineage>
</organism>
<keyword evidence="1" id="KW-0732">Signal</keyword>
<feature type="chain" id="PRO_5043122762" evidence="1">
    <location>
        <begin position="25"/>
        <end position="217"/>
    </location>
</feature>
<dbReference type="WBParaSite" id="EVEC_0000742401-mRNA-1">
    <property type="protein sequence ID" value="EVEC_0000742401-mRNA-1"/>
    <property type="gene ID" value="EVEC_0000742401"/>
</dbReference>
<dbReference type="EMBL" id="UXUI01008708">
    <property type="protein sequence ID" value="VDD92194.1"/>
    <property type="molecule type" value="Genomic_DNA"/>
</dbReference>
<feature type="signal peptide" evidence="1">
    <location>
        <begin position="1"/>
        <end position="24"/>
    </location>
</feature>
<dbReference type="AlphaFoldDB" id="A0A0N4VAD6"/>
<sequence length="217" mass="23517">MTDLRRLGLYWILLYVLIHQTIQAHVISNYQNPGESVTNAQLPTGRYIVKRARQGPPSINITFDEQGNANIYWNLSDEELERLKGLSTFCGNLSQLGTKTGTCPEQGRLVPAVSAQIQEHVLAVRTQCLLHALAARNATLEHALAANSAGPGLVLVANNAAPELVRAANNVIIPQAAAHAASKVGLEPVHVVKNAPHLQIPSSRVEAHPRLQHVLAR</sequence>
<reference evidence="4" key="1">
    <citation type="submission" date="2017-02" db="UniProtKB">
        <authorList>
            <consortium name="WormBaseParasite"/>
        </authorList>
    </citation>
    <scope>IDENTIFICATION</scope>
</reference>
<accession>A0A0N4VAD6</accession>
<keyword evidence="3" id="KW-1185">Reference proteome</keyword>
<evidence type="ECO:0000313" key="4">
    <source>
        <dbReference type="WBParaSite" id="EVEC_0000742401-mRNA-1"/>
    </source>
</evidence>